<evidence type="ECO:0000256" key="1">
    <source>
        <dbReference type="SAM" id="MobiDB-lite"/>
    </source>
</evidence>
<sequence>MRLAAFTSLLLPALAASHVLIPRPASSPATAILPTATPTNVLASTIILPPAPAPTTEPNLELREVVNGVAGVLTQSDAPVVSTQWVETTIKGVKTWVAVIYTQTFAQVPDQLPTYIGKGEIGLGTLTGKVGVTKTVAAGAIGTAVADFIIYLAVFLAFNLDLFFIIFNSNILLSSVITARFGLRSPVFHLITLETLNNIYSNSTNSIAIMDSYAVLYHPPQRQAPTPPPHPHDPLLQLQHPEPVLPGLAPPAHRNPQPNAQRLAVPASNATPLLAPKDAPPNPPLFEYQPSSPLLSLPGELRNEIYALLLGTPGSLHPAILATCRQTFTEATPLLYAHTFTAHASLLTSLPSLARPPLSATTPAPAYPPILSAPTIALIRRWTLTLRIDIDPRFSAEQARAAFSGCESLEIEVRQSSWGDCPVEPALALFGLVRGVKRVVIRGVGEEGEGFRRVMEGLMMSKEVKGVSLLGAGCGEVRCRRCGFVEVRGLY</sequence>
<dbReference type="GeneID" id="54466745"/>
<evidence type="ECO:0000256" key="2">
    <source>
        <dbReference type="SAM" id="SignalP"/>
    </source>
</evidence>
<dbReference type="PANTHER" id="PTHR42085">
    <property type="entry name" value="F-BOX DOMAIN-CONTAINING PROTEIN"/>
    <property type="match status" value="1"/>
</dbReference>
<name>A0A6A6YCM2_9PEZI</name>
<reference evidence="3 5" key="1">
    <citation type="journal article" date="2020" name="Stud. Mycol.">
        <title>101 Dothideomycetes genomes: a test case for predicting lifestyles and emergence of pathogens.</title>
        <authorList>
            <person name="Haridas S."/>
            <person name="Albert R."/>
            <person name="Binder M."/>
            <person name="Bloem J."/>
            <person name="Labutti K."/>
            <person name="Salamov A."/>
            <person name="Andreopoulos B."/>
            <person name="Baker S."/>
            <person name="Barry K."/>
            <person name="Bills G."/>
            <person name="Bluhm B."/>
            <person name="Cannon C."/>
            <person name="Castanera R."/>
            <person name="Culley D."/>
            <person name="Daum C."/>
            <person name="Ezra D."/>
            <person name="Gonzalez J."/>
            <person name="Henrissat B."/>
            <person name="Kuo A."/>
            <person name="Liang C."/>
            <person name="Lipzen A."/>
            <person name="Lutzoni F."/>
            <person name="Magnuson J."/>
            <person name="Mondo S."/>
            <person name="Nolan M."/>
            <person name="Ohm R."/>
            <person name="Pangilinan J."/>
            <person name="Park H.-J."/>
            <person name="Ramirez L."/>
            <person name="Alfaro M."/>
            <person name="Sun H."/>
            <person name="Tritt A."/>
            <person name="Yoshinaga Y."/>
            <person name="Zwiers L.-H."/>
            <person name="Turgeon B."/>
            <person name="Goodwin S."/>
            <person name="Spatafora J."/>
            <person name="Crous P."/>
            <person name="Grigoriev I."/>
        </authorList>
    </citation>
    <scope>NUCLEOTIDE SEQUENCE</scope>
    <source>
        <strain evidence="3 5">CBS 304.34</strain>
    </source>
</reference>
<dbReference type="InterPro" id="IPR038883">
    <property type="entry name" value="AN11006-like"/>
</dbReference>
<accession>A0A6A6YCM2</accession>
<keyword evidence="2" id="KW-0732">Signal</keyword>
<reference evidence="5" key="2">
    <citation type="submission" date="2020-04" db="EMBL/GenBank/DDBJ databases">
        <authorList>
            <consortium name="NCBI Genome Project"/>
        </authorList>
    </citation>
    <scope>NUCLEOTIDE SEQUENCE</scope>
    <source>
        <strain evidence="5">CBS 304.34</strain>
    </source>
</reference>
<dbReference type="OrthoDB" id="2951834at2759"/>
<feature type="chain" id="PRO_5044629016" description="F-box domain-containing protein" evidence="2">
    <location>
        <begin position="16"/>
        <end position="491"/>
    </location>
</feature>
<dbReference type="PANTHER" id="PTHR42085:SF4">
    <property type="entry name" value="F-BOX DOMAIN-CONTAINING PROTEIN"/>
    <property type="match status" value="1"/>
</dbReference>
<dbReference type="Proteomes" id="UP000504636">
    <property type="component" value="Unplaced"/>
</dbReference>
<feature type="region of interest" description="Disordered" evidence="1">
    <location>
        <begin position="220"/>
        <end position="240"/>
    </location>
</feature>
<evidence type="ECO:0008006" key="6">
    <source>
        <dbReference type="Google" id="ProtNLM"/>
    </source>
</evidence>
<evidence type="ECO:0000313" key="4">
    <source>
        <dbReference type="Proteomes" id="UP000504636"/>
    </source>
</evidence>
<dbReference type="GO" id="GO:0031505">
    <property type="term" value="P:fungal-type cell wall organization"/>
    <property type="evidence" value="ECO:0007669"/>
    <property type="project" value="InterPro"/>
</dbReference>
<dbReference type="InterPro" id="IPR031452">
    <property type="entry name" value="Kre1"/>
</dbReference>
<evidence type="ECO:0000313" key="3">
    <source>
        <dbReference type="EMBL" id="KAF2806562.1"/>
    </source>
</evidence>
<proteinExistence type="predicted"/>
<dbReference type="RefSeq" id="XP_033573526.1">
    <property type="nucleotide sequence ID" value="XM_033725852.1"/>
</dbReference>
<keyword evidence="4" id="KW-1185">Reference proteome</keyword>
<dbReference type="EMBL" id="MU003707">
    <property type="protein sequence ID" value="KAF2806562.1"/>
    <property type="molecule type" value="Genomic_DNA"/>
</dbReference>
<evidence type="ECO:0000313" key="5">
    <source>
        <dbReference type="RefSeq" id="XP_033573526.1"/>
    </source>
</evidence>
<reference evidence="5" key="3">
    <citation type="submission" date="2025-04" db="UniProtKB">
        <authorList>
            <consortium name="RefSeq"/>
        </authorList>
    </citation>
    <scope>IDENTIFICATION</scope>
    <source>
        <strain evidence="5">CBS 304.34</strain>
    </source>
</reference>
<gene>
    <name evidence="3 5" type="ORF">BDZ99DRAFT_523999</name>
</gene>
<dbReference type="AlphaFoldDB" id="A0A6A6YCM2"/>
<dbReference type="Pfam" id="PF17056">
    <property type="entry name" value="KRE1"/>
    <property type="match status" value="1"/>
</dbReference>
<feature type="signal peptide" evidence="2">
    <location>
        <begin position="1"/>
        <end position="15"/>
    </location>
</feature>
<organism evidence="3">
    <name type="scientific">Mytilinidion resinicola</name>
    <dbReference type="NCBI Taxonomy" id="574789"/>
    <lineage>
        <taxon>Eukaryota</taxon>
        <taxon>Fungi</taxon>
        <taxon>Dikarya</taxon>
        <taxon>Ascomycota</taxon>
        <taxon>Pezizomycotina</taxon>
        <taxon>Dothideomycetes</taxon>
        <taxon>Pleosporomycetidae</taxon>
        <taxon>Mytilinidiales</taxon>
        <taxon>Mytilinidiaceae</taxon>
        <taxon>Mytilinidion</taxon>
    </lineage>
</organism>
<protein>
    <recommendedName>
        <fullName evidence="6">F-box domain-containing protein</fullName>
    </recommendedName>
</protein>